<keyword evidence="1" id="KW-1133">Transmembrane helix</keyword>
<feature type="transmembrane region" description="Helical" evidence="1">
    <location>
        <begin position="76"/>
        <end position="93"/>
    </location>
</feature>
<evidence type="ECO:0000313" key="3">
    <source>
        <dbReference type="Proteomes" id="UP000499080"/>
    </source>
</evidence>
<organism evidence="2 3">
    <name type="scientific">Araneus ventricosus</name>
    <name type="common">Orbweaver spider</name>
    <name type="synonym">Epeira ventricosa</name>
    <dbReference type="NCBI Taxonomy" id="182803"/>
    <lineage>
        <taxon>Eukaryota</taxon>
        <taxon>Metazoa</taxon>
        <taxon>Ecdysozoa</taxon>
        <taxon>Arthropoda</taxon>
        <taxon>Chelicerata</taxon>
        <taxon>Arachnida</taxon>
        <taxon>Araneae</taxon>
        <taxon>Araneomorphae</taxon>
        <taxon>Entelegynae</taxon>
        <taxon>Araneoidea</taxon>
        <taxon>Araneidae</taxon>
        <taxon>Araneus</taxon>
    </lineage>
</organism>
<name>A0A4Y2KMD1_ARAVE</name>
<accession>A0A4Y2KMD1</accession>
<dbReference type="Proteomes" id="UP000499080">
    <property type="component" value="Unassembled WGS sequence"/>
</dbReference>
<keyword evidence="1" id="KW-0812">Transmembrane</keyword>
<sequence length="100" mass="11459">MSKEVNTYSSDSFVTRFETTRGLFWDRLCNFEPQSDDEDDTRAGALTPNFCTAPAGGRLTHDAGFNEYRPAYPADFQWNLVNYLLITIIWIFLKGMMNSS</sequence>
<gene>
    <name evidence="2" type="ORF">AVEN_63_1</name>
</gene>
<comment type="caution">
    <text evidence="2">The sequence shown here is derived from an EMBL/GenBank/DDBJ whole genome shotgun (WGS) entry which is preliminary data.</text>
</comment>
<keyword evidence="1" id="KW-0472">Membrane</keyword>
<reference evidence="2 3" key="1">
    <citation type="journal article" date="2019" name="Sci. Rep.">
        <title>Orb-weaving spider Araneus ventricosus genome elucidates the spidroin gene catalogue.</title>
        <authorList>
            <person name="Kono N."/>
            <person name="Nakamura H."/>
            <person name="Ohtoshi R."/>
            <person name="Moran D.A.P."/>
            <person name="Shinohara A."/>
            <person name="Yoshida Y."/>
            <person name="Fujiwara M."/>
            <person name="Mori M."/>
            <person name="Tomita M."/>
            <person name="Arakawa K."/>
        </authorList>
    </citation>
    <scope>NUCLEOTIDE SEQUENCE [LARGE SCALE GENOMIC DNA]</scope>
</reference>
<dbReference type="AlphaFoldDB" id="A0A4Y2KMD1"/>
<evidence type="ECO:0000313" key="2">
    <source>
        <dbReference type="EMBL" id="GBN03252.1"/>
    </source>
</evidence>
<evidence type="ECO:0000256" key="1">
    <source>
        <dbReference type="SAM" id="Phobius"/>
    </source>
</evidence>
<proteinExistence type="predicted"/>
<keyword evidence="3" id="KW-1185">Reference proteome</keyword>
<protein>
    <submittedName>
        <fullName evidence="2">Uncharacterized protein</fullName>
    </submittedName>
</protein>
<dbReference type="EMBL" id="BGPR01004777">
    <property type="protein sequence ID" value="GBN03252.1"/>
    <property type="molecule type" value="Genomic_DNA"/>
</dbReference>